<sequence>EFNLAVSSVPEAFHAINTLTDNGWKKLSLQNIEDNLKYSILINEKPVDLSSLSHVNEGNIHEQENLNAILNSELLLNQRADLRSIDIVPTAEGAGGNFLAFVIITIFVTVVQLALMKPPKFDDFRE</sequence>
<evidence type="ECO:0000313" key="3">
    <source>
        <dbReference type="Proteomes" id="UP000263268"/>
    </source>
</evidence>
<gene>
    <name evidence="2" type="ORF">DHV22_04790</name>
</gene>
<feature type="non-terminal residue" evidence="2">
    <location>
        <position position="126"/>
    </location>
</feature>
<keyword evidence="1" id="KW-1133">Transmembrane helix</keyword>
<organism evidence="2 3">
    <name type="scientific">Xanthomarina gelatinilytica</name>
    <dbReference type="NCBI Taxonomy" id="1137281"/>
    <lineage>
        <taxon>Bacteria</taxon>
        <taxon>Pseudomonadati</taxon>
        <taxon>Bacteroidota</taxon>
        <taxon>Flavobacteriia</taxon>
        <taxon>Flavobacteriales</taxon>
        <taxon>Flavobacteriaceae</taxon>
        <taxon>Xanthomarina</taxon>
    </lineage>
</organism>
<dbReference type="Proteomes" id="UP000263268">
    <property type="component" value="Unassembled WGS sequence"/>
</dbReference>
<feature type="non-terminal residue" evidence="2">
    <location>
        <position position="1"/>
    </location>
</feature>
<reference evidence="2 3" key="1">
    <citation type="journal article" date="2018" name="Nat. Biotechnol.">
        <title>A standardized bacterial taxonomy based on genome phylogeny substantially revises the tree of life.</title>
        <authorList>
            <person name="Parks D.H."/>
            <person name="Chuvochina M."/>
            <person name="Waite D.W."/>
            <person name="Rinke C."/>
            <person name="Skarshewski A."/>
            <person name="Chaumeil P.A."/>
            <person name="Hugenholtz P."/>
        </authorList>
    </citation>
    <scope>NUCLEOTIDE SEQUENCE [LARGE SCALE GENOMIC DNA]</scope>
    <source>
        <strain evidence="2">UBA10227</strain>
    </source>
</reference>
<accession>A0A3D6BPM3</accession>
<feature type="transmembrane region" description="Helical" evidence="1">
    <location>
        <begin position="98"/>
        <end position="116"/>
    </location>
</feature>
<dbReference type="AlphaFoldDB" id="A0A3D6BPM3"/>
<dbReference type="EMBL" id="DPRK01000082">
    <property type="protein sequence ID" value="HCY80958.1"/>
    <property type="molecule type" value="Genomic_DNA"/>
</dbReference>
<protein>
    <submittedName>
        <fullName evidence="2">Uncharacterized protein</fullName>
    </submittedName>
</protein>
<name>A0A3D6BPM3_9FLAO</name>
<proteinExistence type="predicted"/>
<keyword evidence="1" id="KW-0812">Transmembrane</keyword>
<evidence type="ECO:0000313" key="2">
    <source>
        <dbReference type="EMBL" id="HCY80958.1"/>
    </source>
</evidence>
<keyword evidence="1" id="KW-0472">Membrane</keyword>
<evidence type="ECO:0000256" key="1">
    <source>
        <dbReference type="SAM" id="Phobius"/>
    </source>
</evidence>
<comment type="caution">
    <text evidence="2">The sequence shown here is derived from an EMBL/GenBank/DDBJ whole genome shotgun (WGS) entry which is preliminary data.</text>
</comment>